<dbReference type="InterPro" id="IPR002139">
    <property type="entry name" value="Ribo/fructo_kinase"/>
</dbReference>
<dbReference type="GO" id="GO:0004747">
    <property type="term" value="F:ribokinase activity"/>
    <property type="evidence" value="ECO:0007669"/>
    <property type="project" value="UniProtKB-EC"/>
</dbReference>
<dbReference type="InterPro" id="IPR002173">
    <property type="entry name" value="Carboh/pur_kinase_PfkB_CS"/>
</dbReference>
<feature type="binding site" evidence="12">
    <location>
        <begin position="43"/>
        <end position="47"/>
    </location>
    <ligand>
        <name>substrate</name>
    </ligand>
</feature>
<feature type="binding site" evidence="12">
    <location>
        <begin position="16"/>
        <end position="18"/>
    </location>
    <ligand>
        <name>substrate</name>
    </ligand>
</feature>
<comment type="subunit">
    <text evidence="12">Homodimer.</text>
</comment>
<feature type="domain" description="Carbohydrate kinase PfkB" evidence="13">
    <location>
        <begin position="7"/>
        <end position="315"/>
    </location>
</feature>
<evidence type="ECO:0000256" key="2">
    <source>
        <dbReference type="ARBA" id="ARBA00012035"/>
    </source>
</evidence>
<feature type="binding site" evidence="12">
    <location>
        <begin position="232"/>
        <end position="237"/>
    </location>
    <ligand>
        <name>ATP</name>
        <dbReference type="ChEBI" id="CHEBI:30616"/>
    </ligand>
</feature>
<dbReference type="RefSeq" id="WP_280601023.1">
    <property type="nucleotide sequence ID" value="NZ_JARXRN010000021.1"/>
</dbReference>
<evidence type="ECO:0000256" key="8">
    <source>
        <dbReference type="ARBA" id="ARBA00022840"/>
    </source>
</evidence>
<evidence type="ECO:0000256" key="3">
    <source>
        <dbReference type="ARBA" id="ARBA00016943"/>
    </source>
</evidence>
<feature type="binding site" evidence="12">
    <location>
        <position position="309"/>
    </location>
    <ligand>
        <name>K(+)</name>
        <dbReference type="ChEBI" id="CHEBI:29103"/>
    </ligand>
</feature>
<dbReference type="PROSITE" id="PS00583">
    <property type="entry name" value="PFKB_KINASES_1"/>
    <property type="match status" value="1"/>
</dbReference>
<dbReference type="Gene3D" id="3.40.1190.20">
    <property type="match status" value="1"/>
</dbReference>
<comment type="function">
    <text evidence="12">Catalyzes the phosphorylation of ribose at O-5 in a reaction requiring ATP and magnesium. The resulting D-ribose-5-phosphate can then be used either for sythesis of nucleotides, histidine, and tryptophan, or as a component of the pentose phosphate pathway.</text>
</comment>
<name>A0ABT6JIY3_9GAMM</name>
<evidence type="ECO:0000256" key="1">
    <source>
        <dbReference type="ARBA" id="ARBA00005380"/>
    </source>
</evidence>
<dbReference type="HAMAP" id="MF_01987">
    <property type="entry name" value="Ribokinase"/>
    <property type="match status" value="1"/>
</dbReference>
<keyword evidence="5 12" id="KW-0479">Metal-binding</keyword>
<keyword evidence="9 12" id="KW-0460">Magnesium</keyword>
<comment type="caution">
    <text evidence="12">Lacks conserved residue(s) required for the propagation of feature annotation.</text>
</comment>
<dbReference type="EMBL" id="JARXRN010000021">
    <property type="protein sequence ID" value="MDH5830383.1"/>
    <property type="molecule type" value="Genomic_DNA"/>
</dbReference>
<comment type="subcellular location">
    <subcellularLocation>
        <location evidence="12">Cytoplasm</location>
    </subcellularLocation>
</comment>
<protein>
    <recommendedName>
        <fullName evidence="3 12">Ribokinase</fullName>
        <shortName evidence="12">RK</shortName>
        <ecNumber evidence="2 12">2.7.1.15</ecNumber>
    </recommendedName>
</protein>
<evidence type="ECO:0000256" key="6">
    <source>
        <dbReference type="ARBA" id="ARBA00022741"/>
    </source>
</evidence>
<evidence type="ECO:0000256" key="5">
    <source>
        <dbReference type="ARBA" id="ARBA00022723"/>
    </source>
</evidence>
<dbReference type="PRINTS" id="PR00990">
    <property type="entry name" value="RIBOKINASE"/>
</dbReference>
<evidence type="ECO:0000256" key="9">
    <source>
        <dbReference type="ARBA" id="ARBA00022842"/>
    </source>
</evidence>
<evidence type="ECO:0000256" key="4">
    <source>
        <dbReference type="ARBA" id="ARBA00022679"/>
    </source>
</evidence>
<comment type="cofactor">
    <cofactor evidence="12">
        <name>Mg(2+)</name>
        <dbReference type="ChEBI" id="CHEBI:18420"/>
    </cofactor>
    <text evidence="12">Requires a divalent cation, most likely magnesium in vivo, as an electrophilic catalyst to aid phosphoryl group transfer. It is the chelate of the metal and the nucleotide that is the actual substrate.</text>
</comment>
<feature type="binding site" evidence="12">
    <location>
        <position position="142"/>
    </location>
    <ligand>
        <name>substrate</name>
    </ligand>
</feature>
<accession>A0ABT6JIY3</accession>
<feature type="active site" description="Proton acceptor" evidence="12">
    <location>
        <position position="272"/>
    </location>
</feature>
<dbReference type="PANTHER" id="PTHR10584">
    <property type="entry name" value="SUGAR KINASE"/>
    <property type="match status" value="1"/>
</dbReference>
<organism evidence="14 15">
    <name type="scientific">Luteimonas rhizosphaericola</name>
    <dbReference type="NCBI Taxonomy" id="3042024"/>
    <lineage>
        <taxon>Bacteria</taxon>
        <taxon>Pseudomonadati</taxon>
        <taxon>Pseudomonadota</taxon>
        <taxon>Gammaproteobacteria</taxon>
        <taxon>Lysobacterales</taxon>
        <taxon>Lysobacteraceae</taxon>
        <taxon>Luteimonas</taxon>
    </lineage>
</organism>
<evidence type="ECO:0000256" key="12">
    <source>
        <dbReference type="HAMAP-Rule" id="MF_01987"/>
    </source>
</evidence>
<comment type="activity regulation">
    <text evidence="12">Activated by a monovalent cation that binds near, but not in, the active site. The most likely occupant of the site in vivo is potassium. Ion binding induces a conformational change that may alter substrate affinity.</text>
</comment>
<dbReference type="InterPro" id="IPR029056">
    <property type="entry name" value="Ribokinase-like"/>
</dbReference>
<keyword evidence="7 12" id="KW-0418">Kinase</keyword>
<feature type="binding site" evidence="12">
    <location>
        <position position="307"/>
    </location>
    <ligand>
        <name>K(+)</name>
        <dbReference type="ChEBI" id="CHEBI:29103"/>
    </ligand>
</feature>
<dbReference type="PANTHER" id="PTHR10584:SF166">
    <property type="entry name" value="RIBOKINASE"/>
    <property type="match status" value="1"/>
</dbReference>
<gene>
    <name evidence="12" type="primary">rbsK</name>
    <name evidence="14" type="ORF">QFW80_07615</name>
</gene>
<evidence type="ECO:0000259" key="13">
    <source>
        <dbReference type="Pfam" id="PF00294"/>
    </source>
</evidence>
<comment type="catalytic activity">
    <reaction evidence="12">
        <text>D-ribose + ATP = D-ribose 5-phosphate + ADP + H(+)</text>
        <dbReference type="Rhea" id="RHEA:13697"/>
        <dbReference type="ChEBI" id="CHEBI:15378"/>
        <dbReference type="ChEBI" id="CHEBI:30616"/>
        <dbReference type="ChEBI" id="CHEBI:47013"/>
        <dbReference type="ChEBI" id="CHEBI:78346"/>
        <dbReference type="ChEBI" id="CHEBI:456216"/>
        <dbReference type="EC" id="2.7.1.15"/>
    </reaction>
</comment>
<feature type="binding site" evidence="12">
    <location>
        <begin position="271"/>
        <end position="272"/>
    </location>
    <ligand>
        <name>ATP</name>
        <dbReference type="ChEBI" id="CHEBI:30616"/>
    </ligand>
</feature>
<sequence length="337" mass="34725">MTHATAHRVVIVGSFNVDHVWHCDSLPRAGETRTGQYRTGPGGKGFNQATACARSGAATVFVCALGDDEGGALARALATADGIDLRAETSEEPTGTAGIHVDAQGRNSIVIGPGANATLSGGFIARQAQAVTGARIMLAQLESPADSVLEAMRLARASGVRTILNPAPANAESTRELLAVADVLTPNETEFAALLARHSSERIDPDDVAGADDERLHHLCRTLLPRGTVVITLGAAGAFVSHREDKCRGDEAAHYRVPAYEAAVVDTTGAGDAFNGALATSLALSAERTFADHVRFATLYAARSTEHEGAAESMPVLATPGVVAPSAPPTPSAGAPR</sequence>
<comment type="similarity">
    <text evidence="1">Belongs to the carbohydrate kinase pfkB family.</text>
</comment>
<keyword evidence="11 12" id="KW-0119">Carbohydrate metabolism</keyword>
<proteinExistence type="inferred from homology"/>
<feature type="binding site" evidence="12">
    <location>
        <position position="187"/>
    </location>
    <ligand>
        <name>ATP</name>
        <dbReference type="ChEBI" id="CHEBI:30616"/>
    </ligand>
</feature>
<evidence type="ECO:0000256" key="10">
    <source>
        <dbReference type="ARBA" id="ARBA00022958"/>
    </source>
</evidence>
<comment type="similarity">
    <text evidence="12">Belongs to the carbohydrate kinase PfkB family. Ribokinase subfamily.</text>
</comment>
<feature type="binding site" evidence="12">
    <location>
        <position position="313"/>
    </location>
    <ligand>
        <name>K(+)</name>
        <dbReference type="ChEBI" id="CHEBI:29103"/>
    </ligand>
</feature>
<keyword evidence="12" id="KW-0963">Cytoplasm</keyword>
<comment type="caution">
    <text evidence="14">The sequence shown here is derived from an EMBL/GenBank/DDBJ whole genome shotgun (WGS) entry which is preliminary data.</text>
</comment>
<feature type="binding site" evidence="12">
    <location>
        <position position="272"/>
    </location>
    <ligand>
        <name>substrate</name>
    </ligand>
</feature>
<feature type="binding site" evidence="12">
    <location>
        <position position="266"/>
    </location>
    <ligand>
        <name>K(+)</name>
        <dbReference type="ChEBI" id="CHEBI:29103"/>
    </ligand>
</feature>
<comment type="pathway">
    <text evidence="12">Carbohydrate metabolism; D-ribose degradation; D-ribose 5-phosphate from beta-D-ribopyranose: step 2/2.</text>
</comment>
<dbReference type="PROSITE" id="PS00584">
    <property type="entry name" value="PFKB_KINASES_2"/>
    <property type="match status" value="1"/>
</dbReference>
<feature type="binding site" evidence="12">
    <location>
        <position position="304"/>
    </location>
    <ligand>
        <name>K(+)</name>
        <dbReference type="ChEBI" id="CHEBI:29103"/>
    </ligand>
</feature>
<feature type="binding site" evidence="12">
    <location>
        <position position="268"/>
    </location>
    <ligand>
        <name>K(+)</name>
        <dbReference type="ChEBI" id="CHEBI:29103"/>
    </ligand>
</feature>
<evidence type="ECO:0000256" key="7">
    <source>
        <dbReference type="ARBA" id="ARBA00022777"/>
    </source>
</evidence>
<dbReference type="CDD" id="cd01174">
    <property type="entry name" value="ribokinase"/>
    <property type="match status" value="1"/>
</dbReference>
<dbReference type="Proteomes" id="UP001156831">
    <property type="component" value="Unassembled WGS sequence"/>
</dbReference>
<keyword evidence="6 12" id="KW-0547">Nucleotide-binding</keyword>
<dbReference type="EC" id="2.7.1.15" evidence="2 12"/>
<dbReference type="InterPro" id="IPR011611">
    <property type="entry name" value="PfkB_dom"/>
</dbReference>
<keyword evidence="15" id="KW-1185">Reference proteome</keyword>
<dbReference type="InterPro" id="IPR011877">
    <property type="entry name" value="Ribokinase"/>
</dbReference>
<dbReference type="SUPFAM" id="SSF53613">
    <property type="entry name" value="Ribokinase-like"/>
    <property type="match status" value="1"/>
</dbReference>
<evidence type="ECO:0000256" key="11">
    <source>
        <dbReference type="ARBA" id="ARBA00023277"/>
    </source>
</evidence>
<reference evidence="14 15" key="1">
    <citation type="submission" date="2023-04" db="EMBL/GenBank/DDBJ databases">
        <title>Luteimonas sp. M1R5S18.</title>
        <authorList>
            <person name="Sun J.-Q."/>
        </authorList>
    </citation>
    <scope>NUCLEOTIDE SEQUENCE [LARGE SCALE GENOMIC DNA]</scope>
    <source>
        <strain evidence="14 15">M1R5S18</strain>
    </source>
</reference>
<dbReference type="Pfam" id="PF00294">
    <property type="entry name" value="PfkB"/>
    <property type="match status" value="1"/>
</dbReference>
<keyword evidence="8 12" id="KW-0067">ATP-binding</keyword>
<evidence type="ECO:0000313" key="15">
    <source>
        <dbReference type="Proteomes" id="UP001156831"/>
    </source>
</evidence>
<evidence type="ECO:0000313" key="14">
    <source>
        <dbReference type="EMBL" id="MDH5830383.1"/>
    </source>
</evidence>
<keyword evidence="4 12" id="KW-0808">Transferase</keyword>
<keyword evidence="10 12" id="KW-0630">Potassium</keyword>